<name>A0ABR1I2K4_9HYPO</name>
<comment type="caution">
    <text evidence="2">The sequence shown here is derived from an EMBL/GenBank/DDBJ whole genome shotgun (WGS) entry which is preliminary data.</text>
</comment>
<sequence>MDAVATQPHGLPLLATTQTCSGRTYIVTGANTGLGFEAAKHLVALDAAKFILAVRNVAAGDTAKTTIEEATGKTGVAEVWALDLASYESVKVFANRVIAELERVDALIENAAVAMSGGPLVEGHVATITVNVISTLLLGVMLLPKLSESAKKLGILPHIAIISSRAGFDAREEWDKIKDDPLTKMDAGDVGGLKSYPLSKLLETLAVRQLASLVPLSRTGVVLNLVCPGFCNTELRRNVPANFREFIATQEAKFGRTAEDGSRTLLHGAIAGKESHGRFLDSCEIADDKVPDWVTDEEGSKWQKNLWDIIVKELETIEPGCVKEVLN</sequence>
<dbReference type="InterPro" id="IPR002347">
    <property type="entry name" value="SDR_fam"/>
</dbReference>
<evidence type="ECO:0000313" key="2">
    <source>
        <dbReference type="EMBL" id="KAK7427770.1"/>
    </source>
</evidence>
<dbReference type="PANTHER" id="PTHR43157">
    <property type="entry name" value="PHOSPHATIDYLINOSITOL-GLYCAN BIOSYNTHESIS CLASS F PROTEIN-RELATED"/>
    <property type="match status" value="1"/>
</dbReference>
<dbReference type="PANTHER" id="PTHR43157:SF61">
    <property type="entry name" value="DEHYDROGENASE_REDUCTASE FAMILY PROTEIN, PUTATIVE (AFU_ORTHOLOGUE AFUA_3G01250)-RELATED"/>
    <property type="match status" value="1"/>
</dbReference>
<reference evidence="2 3" key="1">
    <citation type="journal article" date="2025" name="Microbiol. Resour. Announc.">
        <title>Draft genome sequences for Neonectria magnoliae and Neonectria punicea, canker pathogens of Liriodendron tulipifera and Acer saccharum in West Virginia.</title>
        <authorList>
            <person name="Petronek H.M."/>
            <person name="Kasson M.T."/>
            <person name="Metheny A.M."/>
            <person name="Stauder C.M."/>
            <person name="Lovett B."/>
            <person name="Lynch S.C."/>
            <person name="Garnas J.R."/>
            <person name="Kasson L.R."/>
            <person name="Stajich J.E."/>
        </authorList>
    </citation>
    <scope>NUCLEOTIDE SEQUENCE [LARGE SCALE GENOMIC DNA]</scope>
    <source>
        <strain evidence="2 3">NRRL 64651</strain>
    </source>
</reference>
<evidence type="ECO:0000313" key="3">
    <source>
        <dbReference type="Proteomes" id="UP001498421"/>
    </source>
</evidence>
<dbReference type="Proteomes" id="UP001498421">
    <property type="component" value="Unassembled WGS sequence"/>
</dbReference>
<dbReference type="PRINTS" id="PR00081">
    <property type="entry name" value="GDHRDH"/>
</dbReference>
<dbReference type="SUPFAM" id="SSF51735">
    <property type="entry name" value="NAD(P)-binding Rossmann-fold domains"/>
    <property type="match status" value="1"/>
</dbReference>
<protein>
    <submittedName>
        <fullName evidence="2">Uncharacterized protein</fullName>
    </submittedName>
</protein>
<dbReference type="Pfam" id="PF00106">
    <property type="entry name" value="adh_short"/>
    <property type="match status" value="1"/>
</dbReference>
<evidence type="ECO:0000256" key="1">
    <source>
        <dbReference type="ARBA" id="ARBA00023002"/>
    </source>
</evidence>
<proteinExistence type="predicted"/>
<keyword evidence="1" id="KW-0560">Oxidoreductase</keyword>
<dbReference type="Gene3D" id="3.40.50.720">
    <property type="entry name" value="NAD(P)-binding Rossmann-like Domain"/>
    <property type="match status" value="1"/>
</dbReference>
<organism evidence="2 3">
    <name type="scientific">Neonectria magnoliae</name>
    <dbReference type="NCBI Taxonomy" id="2732573"/>
    <lineage>
        <taxon>Eukaryota</taxon>
        <taxon>Fungi</taxon>
        <taxon>Dikarya</taxon>
        <taxon>Ascomycota</taxon>
        <taxon>Pezizomycotina</taxon>
        <taxon>Sordariomycetes</taxon>
        <taxon>Hypocreomycetidae</taxon>
        <taxon>Hypocreales</taxon>
        <taxon>Nectriaceae</taxon>
        <taxon>Neonectria</taxon>
    </lineage>
</organism>
<gene>
    <name evidence="2" type="ORF">QQZ08_005708</name>
</gene>
<dbReference type="EMBL" id="JAZAVK010000049">
    <property type="protein sequence ID" value="KAK7427770.1"/>
    <property type="molecule type" value="Genomic_DNA"/>
</dbReference>
<keyword evidence="3" id="KW-1185">Reference proteome</keyword>
<dbReference type="InterPro" id="IPR036291">
    <property type="entry name" value="NAD(P)-bd_dom_sf"/>
</dbReference>
<accession>A0ABR1I2K4</accession>